<dbReference type="HAMAP" id="MF_00050">
    <property type="entry name" value="EF_Ts"/>
    <property type="match status" value="1"/>
</dbReference>
<evidence type="ECO:0000313" key="7">
    <source>
        <dbReference type="EMBL" id="CDP98658.1"/>
    </source>
</evidence>
<comment type="function">
    <text evidence="4 5">Associates with the EF-Tu.GDP complex and induces the exchange of GDP to GTP. It remains bound to the aminoacyl-tRNA.EF-Tu.GTP complex up to the GTP hydrolysis stage on the ribosome.</text>
</comment>
<comment type="similarity">
    <text evidence="1 4 5">Belongs to the EF-Ts family.</text>
</comment>
<evidence type="ECO:0000259" key="6">
    <source>
        <dbReference type="Pfam" id="PF00889"/>
    </source>
</evidence>
<feature type="domain" description="Translation elongation factor EFTs/EF1B dimerisation" evidence="6">
    <location>
        <begin position="103"/>
        <end position="313"/>
    </location>
</feature>
<dbReference type="InterPro" id="IPR001816">
    <property type="entry name" value="Transl_elong_EFTs/EF1B"/>
</dbReference>
<reference evidence="7" key="1">
    <citation type="journal article" date="2007" name="Science">
        <title>Draft genome of the filarial nematode parasite Brugia malayi.</title>
        <authorList>
            <person name="Ghedin E."/>
            <person name="Wang S."/>
            <person name="Spiro D."/>
            <person name="Caler E."/>
            <person name="Zhao Q."/>
            <person name="Crabtree J."/>
            <person name="Allen J.E."/>
            <person name="Delcher A.L."/>
            <person name="Guiliano D.B."/>
            <person name="Miranda-Saavedra D."/>
            <person name="Angiuoli S.V."/>
            <person name="Creasy T."/>
            <person name="Amedeo P."/>
            <person name="Haas B."/>
            <person name="El-Sayed N.M."/>
            <person name="Wortman J.R."/>
            <person name="Feldblyum T."/>
            <person name="Tallon L."/>
            <person name="Schatz M."/>
            <person name="Shumway M."/>
            <person name="Koo H."/>
            <person name="Salzberg S.L."/>
            <person name="Schobel S."/>
            <person name="Pertea M."/>
            <person name="Pop M."/>
            <person name="White O."/>
            <person name="Barton G.J."/>
            <person name="Carlow C.K."/>
            <person name="Crawford M.J."/>
            <person name="Daub J."/>
            <person name="Dimmic M.W."/>
            <person name="Estes C.F."/>
            <person name="Foster J.M."/>
            <person name="Ganatra M."/>
            <person name="Gregory W.F."/>
            <person name="Johnson N.M."/>
            <person name="Jin J."/>
            <person name="Komuniecki R."/>
            <person name="Korf I."/>
            <person name="Kumar S."/>
            <person name="Laney S."/>
            <person name="Li B.W."/>
            <person name="Li W."/>
            <person name="Lindblom T.H."/>
            <person name="Lustigman S."/>
            <person name="Ma D."/>
            <person name="Maina C.V."/>
            <person name="Martin D.M."/>
            <person name="McCarter J.P."/>
            <person name="McReynolds L."/>
            <person name="Mitreva M."/>
            <person name="Nutman T.B."/>
            <person name="Parkinson J."/>
            <person name="Peregrin-Alvarez J.M."/>
            <person name="Poole C."/>
            <person name="Ren Q."/>
            <person name="Saunders L."/>
            <person name="Sluder A.E."/>
            <person name="Smith K."/>
            <person name="Stanke M."/>
            <person name="Unnasch T.R."/>
            <person name="Ware J."/>
            <person name="Wei A.D."/>
            <person name="Weil G."/>
            <person name="Williams D.J."/>
            <person name="Zhang Y."/>
            <person name="Williams S.A."/>
            <person name="Fraser-Liggett C."/>
            <person name="Slatko B."/>
            <person name="Blaxter M.L."/>
            <person name="Scott A.L."/>
        </authorList>
    </citation>
    <scope>NUCLEOTIDE SEQUENCE</scope>
    <source>
        <strain evidence="7">FR3</strain>
    </source>
</reference>
<reference evidence="7" key="2">
    <citation type="submission" date="2012-12" db="EMBL/GenBank/DDBJ databases">
        <authorList>
            <consortium name="WormBase Consortium"/>
            <person name="Ghedin E."/>
            <person name="Paulini M."/>
        </authorList>
    </citation>
    <scope>NUCLEOTIDE SEQUENCE</scope>
    <source>
        <strain evidence="7">FR3</strain>
    </source>
</reference>
<dbReference type="Gene3D" id="3.30.479.20">
    <property type="entry name" value="Elongation factor Ts, dimerisation domain"/>
    <property type="match status" value="2"/>
</dbReference>
<evidence type="ECO:0000256" key="4">
    <source>
        <dbReference type="HAMAP-Rule" id="MF_03135"/>
    </source>
</evidence>
<dbReference type="GO" id="GO:0003746">
    <property type="term" value="F:translation elongation factor activity"/>
    <property type="evidence" value="ECO:0007669"/>
    <property type="project" value="UniProtKB-UniRule"/>
</dbReference>
<protein>
    <recommendedName>
        <fullName evidence="4">Elongation factor Ts, mitochondrial</fullName>
        <shortName evidence="4">EF-Ts</shortName>
        <shortName evidence="4">EF-TsMt</shortName>
    </recommendedName>
</protein>
<keyword evidence="2 4" id="KW-0251">Elongation factor</keyword>
<dbReference type="InterPro" id="IPR014039">
    <property type="entry name" value="Transl_elong_EFTs/EF1B_dimer"/>
</dbReference>
<comment type="subcellular location">
    <subcellularLocation>
        <location evidence="4">Mitochondrion</location>
    </subcellularLocation>
</comment>
<dbReference type="InterPro" id="IPR018101">
    <property type="entry name" value="Transl_elong_Ts_CS"/>
</dbReference>
<dbReference type="EMBL" id="LN856998">
    <property type="protein sequence ID" value="CDP98658.1"/>
    <property type="molecule type" value="Genomic_DNA"/>
</dbReference>
<sequence length="324" mass="36099">MIVSRQVIRSVVRKSFNRLCSANVVALPSGSTKEALKELRRKTGYSYVNCRKALNEFGPDNLDEAIKWLKKRAIEEGWEKAAKLGDRPTRQGIVSVMTKGNKAAIVELNCETDFVSRNEDFKRLVEDVTKAVLHAADRDGTSTHDINSLKTSENGMLVKDLITEAIGRLGENITLSRAQLILAPPNVQLFGYAHPKEGTDRVYMGRYVSVVGLKGSNKTDFPTEKLGFQLCQHVVGMRSLTLGTPLPVKKTSVKDEVSQDDEINAFYNGEVTHIDENETQLLRQSFMLNPSQTVHEYVTGHGASIVDFYRTELSSNVSEESFQS</sequence>
<evidence type="ECO:0000256" key="3">
    <source>
        <dbReference type="ARBA" id="ARBA00022917"/>
    </source>
</evidence>
<dbReference type="InterPro" id="IPR009060">
    <property type="entry name" value="UBA-like_sf"/>
</dbReference>
<dbReference type="InterPro" id="IPR036402">
    <property type="entry name" value="EF-Ts_dimer_sf"/>
</dbReference>
<dbReference type="PROSITE" id="PS01127">
    <property type="entry name" value="EF_TS_2"/>
    <property type="match status" value="1"/>
</dbReference>
<dbReference type="PANTHER" id="PTHR11741">
    <property type="entry name" value="ELONGATION FACTOR TS"/>
    <property type="match status" value="1"/>
</dbReference>
<dbReference type="SUPFAM" id="SSF46934">
    <property type="entry name" value="UBA-like"/>
    <property type="match status" value="1"/>
</dbReference>
<dbReference type="GO" id="GO:0070125">
    <property type="term" value="P:mitochondrial translational elongation"/>
    <property type="evidence" value="ECO:0007669"/>
    <property type="project" value="TreeGrafter"/>
</dbReference>
<gene>
    <name evidence="7" type="primary">Bma-tsfm-1</name>
    <name evidence="7" type="ORF">BM_Bm4414</name>
</gene>
<organism evidence="7">
    <name type="scientific">Brugia malayi</name>
    <name type="common">Filarial nematode worm</name>
    <dbReference type="NCBI Taxonomy" id="6279"/>
    <lineage>
        <taxon>Eukaryota</taxon>
        <taxon>Metazoa</taxon>
        <taxon>Ecdysozoa</taxon>
        <taxon>Nematoda</taxon>
        <taxon>Chromadorea</taxon>
        <taxon>Rhabditida</taxon>
        <taxon>Spirurina</taxon>
        <taxon>Spiruromorpha</taxon>
        <taxon>Filarioidea</taxon>
        <taxon>Onchocercidae</taxon>
        <taxon>Brugia</taxon>
    </lineage>
</organism>
<dbReference type="Gene3D" id="1.10.8.10">
    <property type="entry name" value="DNA helicase RuvA subunit, C-terminal domain"/>
    <property type="match status" value="1"/>
</dbReference>
<evidence type="ECO:0000256" key="1">
    <source>
        <dbReference type="ARBA" id="ARBA00005532"/>
    </source>
</evidence>
<dbReference type="CDD" id="cd14275">
    <property type="entry name" value="UBA_EF-Ts"/>
    <property type="match status" value="1"/>
</dbReference>
<evidence type="ECO:0000256" key="2">
    <source>
        <dbReference type="ARBA" id="ARBA00022768"/>
    </source>
</evidence>
<dbReference type="PANTHER" id="PTHR11741:SF0">
    <property type="entry name" value="ELONGATION FACTOR TS, MITOCHONDRIAL"/>
    <property type="match status" value="1"/>
</dbReference>
<dbReference type="GO" id="GO:0005739">
    <property type="term" value="C:mitochondrion"/>
    <property type="evidence" value="ECO:0007669"/>
    <property type="project" value="UniProtKB-SubCell"/>
</dbReference>
<dbReference type="SUPFAM" id="SSF54713">
    <property type="entry name" value="Elongation factor Ts (EF-Ts), dimerisation domain"/>
    <property type="match status" value="2"/>
</dbReference>
<name>A0A1U7F1N4_BRUMA</name>
<dbReference type="Pfam" id="PF25025">
    <property type="entry name" value="EF-Ts_N"/>
    <property type="match status" value="1"/>
</dbReference>
<proteinExistence type="inferred from homology"/>
<keyword evidence="3 4" id="KW-0648">Protein biosynthesis</keyword>
<evidence type="ECO:0000256" key="5">
    <source>
        <dbReference type="RuleBase" id="RU000642"/>
    </source>
</evidence>
<dbReference type="NCBIfam" id="TIGR00116">
    <property type="entry name" value="tsf"/>
    <property type="match status" value="1"/>
</dbReference>
<dbReference type="AlphaFoldDB" id="A0A1U7F1N4"/>
<keyword evidence="4" id="KW-0496">Mitochondrion</keyword>
<accession>A0A1U7F1N4</accession>
<dbReference type="Pfam" id="PF00889">
    <property type="entry name" value="EF_TS"/>
    <property type="match status" value="1"/>
</dbReference>